<sequence>MLEQRQQLQQQEEHQQRLQHIRRHHEELARDRALRKQQQQQQQQEPQEEAAAKGPPGRGPGARGKTDPQRGGPKKEAQQQQQQQLQQLLQRIPVNPLWWARGDSLQREVLLCQTLGPYFYRQLMRIRAQEENADSVGFKRRTVVDSRGEPFEDLTNWLATLELRLQLKPVFVRKYTNSLRCMLQLLEPRDYPEAFERFEVEQVVPEETVKERIAAADVPEEVKASLRSFLVLRRKILRGLAKQRAAEEDLNGQEGSAAAAAAAAQGGEPLAAAKSPLLQLIRLHSFLRLQLRPQQRAPSLEEWQRQQQQRELQRRMQKKSHVAVASPADEDLMGTTEDLPQTQLEMGDRSEYDRVDKLIDEVERQLIESSPDEEAEEEGASPLFNKAYRSAAVRKPRSFYNYFGEETVPLLETDPDDILLRLAGSSSASTEHEAFLPLLFQDPGTAPHAASPIPPNPP</sequence>
<dbReference type="GeneID" id="25254793"/>
<evidence type="ECO:0000313" key="3">
    <source>
        <dbReference type="Proteomes" id="UP000030747"/>
    </source>
</evidence>
<dbReference type="EMBL" id="HG675673">
    <property type="protein sequence ID" value="CDJ41837.1"/>
    <property type="molecule type" value="Genomic_DNA"/>
</dbReference>
<feature type="compositionally biased region" description="Basic and acidic residues" evidence="1">
    <location>
        <begin position="64"/>
        <end position="77"/>
    </location>
</feature>
<organism evidence="2 3">
    <name type="scientific">Eimeria tenella</name>
    <name type="common">Coccidian parasite</name>
    <dbReference type="NCBI Taxonomy" id="5802"/>
    <lineage>
        <taxon>Eukaryota</taxon>
        <taxon>Sar</taxon>
        <taxon>Alveolata</taxon>
        <taxon>Apicomplexa</taxon>
        <taxon>Conoidasida</taxon>
        <taxon>Coccidia</taxon>
        <taxon>Eucoccidiorida</taxon>
        <taxon>Eimeriorina</taxon>
        <taxon>Eimeriidae</taxon>
        <taxon>Eimeria</taxon>
    </lineage>
</organism>
<dbReference type="VEuPathDB" id="ToxoDB:ETH2_0313400"/>
<feature type="region of interest" description="Disordered" evidence="1">
    <location>
        <begin position="1"/>
        <end position="85"/>
    </location>
</feature>
<accession>U6KUL2</accession>
<dbReference type="VEuPathDB" id="ToxoDB:ETH_00028500"/>
<dbReference type="Proteomes" id="UP000030747">
    <property type="component" value="Unassembled WGS sequence"/>
</dbReference>
<name>U6KUL2_EIMTE</name>
<dbReference type="RefSeq" id="XP_013232587.1">
    <property type="nucleotide sequence ID" value="XM_013377133.1"/>
</dbReference>
<proteinExistence type="predicted"/>
<dbReference type="OrthoDB" id="347344at2759"/>
<dbReference type="AlphaFoldDB" id="U6KUL2"/>
<feature type="compositionally biased region" description="Basic and acidic residues" evidence="1">
    <location>
        <begin position="24"/>
        <end position="34"/>
    </location>
</feature>
<evidence type="ECO:0000256" key="1">
    <source>
        <dbReference type="SAM" id="MobiDB-lite"/>
    </source>
</evidence>
<feature type="region of interest" description="Disordered" evidence="1">
    <location>
        <begin position="434"/>
        <end position="458"/>
    </location>
</feature>
<protein>
    <submittedName>
        <fullName evidence="2">Uncharacterized protein</fullName>
    </submittedName>
</protein>
<evidence type="ECO:0000313" key="2">
    <source>
        <dbReference type="EMBL" id="CDJ41837.1"/>
    </source>
</evidence>
<feature type="region of interest" description="Disordered" evidence="1">
    <location>
        <begin position="297"/>
        <end position="335"/>
    </location>
</feature>
<reference evidence="2" key="1">
    <citation type="submission" date="2013-10" db="EMBL/GenBank/DDBJ databases">
        <title>Genomic analysis of the causative agents of coccidiosis in chickens.</title>
        <authorList>
            <person name="Reid A.J."/>
            <person name="Blake D."/>
            <person name="Billington K."/>
            <person name="Browne H."/>
            <person name="Dunn M."/>
            <person name="Hung S."/>
            <person name="Kawahara F."/>
            <person name="Miranda-Saavedra D."/>
            <person name="Mourier T."/>
            <person name="Nagra H."/>
            <person name="Otto T.D."/>
            <person name="Rawlings N."/>
            <person name="Sanchez A."/>
            <person name="Sanders M."/>
            <person name="Subramaniam C."/>
            <person name="Tay Y."/>
            <person name="Dear P."/>
            <person name="Doerig C."/>
            <person name="Gruber A."/>
            <person name="Parkinson J."/>
            <person name="Shirley M."/>
            <person name="Wan K.L."/>
            <person name="Berriman M."/>
            <person name="Tomley F."/>
            <person name="Pain A."/>
        </authorList>
    </citation>
    <scope>NUCLEOTIDE SEQUENCE [LARGE SCALE GENOMIC DNA]</scope>
    <source>
        <strain evidence="2">Houghton</strain>
    </source>
</reference>
<feature type="compositionally biased region" description="Low complexity" evidence="1">
    <location>
        <begin position="1"/>
        <end position="10"/>
    </location>
</feature>
<gene>
    <name evidence="2" type="ORF">ETH_00028500</name>
</gene>
<keyword evidence="3" id="KW-1185">Reference proteome</keyword>
<reference evidence="2" key="2">
    <citation type="submission" date="2013-10" db="EMBL/GenBank/DDBJ databases">
        <authorList>
            <person name="Aslett M."/>
        </authorList>
    </citation>
    <scope>NUCLEOTIDE SEQUENCE [LARGE SCALE GENOMIC DNA]</scope>
    <source>
        <strain evidence="2">Houghton</strain>
    </source>
</reference>